<dbReference type="AlphaFoldDB" id="A0A8J8NT92"/>
<sequence>MQNVQSDKLATVAINNGITLRELNEKLQNLPQHEIQQQRFEGMVNRHGFPDLLPGIYYGHCENGKRNGYGLLYCENTDHDFSFYECMWVKGRAVRGRRIAIMNGKWAIFEGNLDEKQLITGYAKWNNEDGHSYEGECHQGRWQGMGIYTFENGYFEVGQYINCKSVYRHNYYSSSGRQLLSRIYTEDKNLSRSQIQISY</sequence>
<gene>
    <name evidence="1" type="ORF">FGO68_gene12336</name>
</gene>
<protein>
    <recommendedName>
        <fullName evidence="3">MORN repeat-containing protein</fullName>
    </recommendedName>
</protein>
<dbReference type="EMBL" id="RRYP01007687">
    <property type="protein sequence ID" value="TNV80309.1"/>
    <property type="molecule type" value="Genomic_DNA"/>
</dbReference>
<comment type="caution">
    <text evidence="1">The sequence shown here is derived from an EMBL/GenBank/DDBJ whole genome shotgun (WGS) entry which is preliminary data.</text>
</comment>
<name>A0A8J8NT92_HALGN</name>
<evidence type="ECO:0000313" key="2">
    <source>
        <dbReference type="Proteomes" id="UP000785679"/>
    </source>
</evidence>
<keyword evidence="2" id="KW-1185">Reference proteome</keyword>
<proteinExistence type="predicted"/>
<reference evidence="1" key="1">
    <citation type="submission" date="2019-06" db="EMBL/GenBank/DDBJ databases">
        <authorList>
            <person name="Zheng W."/>
        </authorList>
    </citation>
    <scope>NUCLEOTIDE SEQUENCE</scope>
    <source>
        <strain evidence="1">QDHG01</strain>
    </source>
</reference>
<dbReference type="Proteomes" id="UP000785679">
    <property type="component" value="Unassembled WGS sequence"/>
</dbReference>
<dbReference type="OrthoDB" id="296831at2759"/>
<organism evidence="1 2">
    <name type="scientific">Halteria grandinella</name>
    <dbReference type="NCBI Taxonomy" id="5974"/>
    <lineage>
        <taxon>Eukaryota</taxon>
        <taxon>Sar</taxon>
        <taxon>Alveolata</taxon>
        <taxon>Ciliophora</taxon>
        <taxon>Intramacronucleata</taxon>
        <taxon>Spirotrichea</taxon>
        <taxon>Stichotrichia</taxon>
        <taxon>Sporadotrichida</taxon>
        <taxon>Halteriidae</taxon>
        <taxon>Halteria</taxon>
    </lineage>
</organism>
<accession>A0A8J8NT92</accession>
<evidence type="ECO:0008006" key="3">
    <source>
        <dbReference type="Google" id="ProtNLM"/>
    </source>
</evidence>
<dbReference type="SUPFAM" id="SSF82185">
    <property type="entry name" value="Histone H3 K4-specific methyltransferase SET7/9 N-terminal domain"/>
    <property type="match status" value="1"/>
</dbReference>
<evidence type="ECO:0000313" key="1">
    <source>
        <dbReference type="EMBL" id="TNV80309.1"/>
    </source>
</evidence>